<evidence type="ECO:0008006" key="2">
    <source>
        <dbReference type="Google" id="ProtNLM"/>
    </source>
</evidence>
<reference evidence="1" key="1">
    <citation type="submission" date="2018-05" db="EMBL/GenBank/DDBJ databases">
        <authorList>
            <person name="Lanie J.A."/>
            <person name="Ng W.-L."/>
            <person name="Kazmierczak K.M."/>
            <person name="Andrzejewski T.M."/>
            <person name="Davidsen T.M."/>
            <person name="Wayne K.J."/>
            <person name="Tettelin H."/>
            <person name="Glass J.I."/>
            <person name="Rusch D."/>
            <person name="Podicherti R."/>
            <person name="Tsui H.-C.T."/>
            <person name="Winkler M.E."/>
        </authorList>
    </citation>
    <scope>NUCLEOTIDE SEQUENCE</scope>
</reference>
<organism evidence="1">
    <name type="scientific">marine metagenome</name>
    <dbReference type="NCBI Taxonomy" id="408172"/>
    <lineage>
        <taxon>unclassified sequences</taxon>
        <taxon>metagenomes</taxon>
        <taxon>ecological metagenomes</taxon>
    </lineage>
</organism>
<dbReference type="AlphaFoldDB" id="A0A382YMU9"/>
<name>A0A382YMU9_9ZZZZ</name>
<protein>
    <recommendedName>
        <fullName evidence="2">GIY-YIG domain-containing protein</fullName>
    </recommendedName>
</protein>
<dbReference type="InterPro" id="IPR035901">
    <property type="entry name" value="GIY-YIG_endonuc_sf"/>
</dbReference>
<accession>A0A382YMU9</accession>
<proteinExistence type="predicted"/>
<gene>
    <name evidence="1" type="ORF">METZ01_LOCUS436692</name>
</gene>
<evidence type="ECO:0000313" key="1">
    <source>
        <dbReference type="EMBL" id="SVD83838.1"/>
    </source>
</evidence>
<dbReference type="Gene3D" id="3.40.1440.10">
    <property type="entry name" value="GIY-YIG endonuclease"/>
    <property type="match status" value="1"/>
</dbReference>
<sequence>MGQLYILKLRGGKWYVGYTERGIERVLEHLQNKGKFKAAKWTQKYRPENWKKAVVAITEDIHTLKDEDDKTLELMSKHGVRNVRGGKWCKVRMTKREIAQLEKKVRSLKKSPAKKKAKPRVAKGYCIRCGDRKKFDFEKPLCRDCYGEWAFYSNPDYEEDCCHKCGRDWGTTIDRPLCTSCWRKSR</sequence>
<dbReference type="EMBL" id="UINC01176625">
    <property type="protein sequence ID" value="SVD83838.1"/>
    <property type="molecule type" value="Genomic_DNA"/>
</dbReference>